<feature type="compositionally biased region" description="Polar residues" evidence="1">
    <location>
        <begin position="187"/>
        <end position="197"/>
    </location>
</feature>
<name>A0A9D4WYZ4_PEA</name>
<evidence type="ECO:0000313" key="3">
    <source>
        <dbReference type="Proteomes" id="UP001058974"/>
    </source>
</evidence>
<keyword evidence="3" id="KW-1185">Reference proteome</keyword>
<protein>
    <submittedName>
        <fullName evidence="2">Uncharacterized protein</fullName>
    </submittedName>
</protein>
<evidence type="ECO:0000313" key="2">
    <source>
        <dbReference type="EMBL" id="KAI5410547.1"/>
    </source>
</evidence>
<feature type="region of interest" description="Disordered" evidence="1">
    <location>
        <begin position="157"/>
        <end position="197"/>
    </location>
</feature>
<proteinExistence type="predicted"/>
<sequence length="197" mass="22285">MPSPANVPSFDFTPINFVFVIPPLPNSDSLNKDPGGSQSLISSKIEIGEDEVTVQSRWNEANDSLHHEEYTNESQMSQNMQVFNVIFHHEGEFVRLNNGDTIYRGDVSTIMYGQLIDKWSMVKIHKLEMWPGVQSEELLPPMYKKCPGRPRKLRIKNFGHNVQSCKSKKQDPNALKRKEKVKVDAGNVNQSGSKVGT</sequence>
<gene>
    <name evidence="2" type="ORF">KIW84_055887</name>
</gene>
<dbReference type="EMBL" id="JAMSHJ010000005">
    <property type="protein sequence ID" value="KAI5410547.1"/>
    <property type="molecule type" value="Genomic_DNA"/>
</dbReference>
<accession>A0A9D4WYZ4</accession>
<evidence type="ECO:0000256" key="1">
    <source>
        <dbReference type="SAM" id="MobiDB-lite"/>
    </source>
</evidence>
<dbReference type="AlphaFoldDB" id="A0A9D4WYZ4"/>
<comment type="caution">
    <text evidence="2">The sequence shown here is derived from an EMBL/GenBank/DDBJ whole genome shotgun (WGS) entry which is preliminary data.</text>
</comment>
<reference evidence="2 3" key="1">
    <citation type="journal article" date="2022" name="Nat. Genet.">
        <title>Improved pea reference genome and pan-genome highlight genomic features and evolutionary characteristics.</title>
        <authorList>
            <person name="Yang T."/>
            <person name="Liu R."/>
            <person name="Luo Y."/>
            <person name="Hu S."/>
            <person name="Wang D."/>
            <person name="Wang C."/>
            <person name="Pandey M.K."/>
            <person name="Ge S."/>
            <person name="Xu Q."/>
            <person name="Li N."/>
            <person name="Li G."/>
            <person name="Huang Y."/>
            <person name="Saxena R.K."/>
            <person name="Ji Y."/>
            <person name="Li M."/>
            <person name="Yan X."/>
            <person name="He Y."/>
            <person name="Liu Y."/>
            <person name="Wang X."/>
            <person name="Xiang C."/>
            <person name="Varshney R.K."/>
            <person name="Ding H."/>
            <person name="Gao S."/>
            <person name="Zong X."/>
        </authorList>
    </citation>
    <scope>NUCLEOTIDE SEQUENCE [LARGE SCALE GENOMIC DNA]</scope>
    <source>
        <strain evidence="2 3">cv. Zhongwan 6</strain>
    </source>
</reference>
<dbReference type="Proteomes" id="UP001058974">
    <property type="component" value="Chromosome 5"/>
</dbReference>
<organism evidence="2 3">
    <name type="scientific">Pisum sativum</name>
    <name type="common">Garden pea</name>
    <name type="synonym">Lathyrus oleraceus</name>
    <dbReference type="NCBI Taxonomy" id="3888"/>
    <lineage>
        <taxon>Eukaryota</taxon>
        <taxon>Viridiplantae</taxon>
        <taxon>Streptophyta</taxon>
        <taxon>Embryophyta</taxon>
        <taxon>Tracheophyta</taxon>
        <taxon>Spermatophyta</taxon>
        <taxon>Magnoliopsida</taxon>
        <taxon>eudicotyledons</taxon>
        <taxon>Gunneridae</taxon>
        <taxon>Pentapetalae</taxon>
        <taxon>rosids</taxon>
        <taxon>fabids</taxon>
        <taxon>Fabales</taxon>
        <taxon>Fabaceae</taxon>
        <taxon>Papilionoideae</taxon>
        <taxon>50 kb inversion clade</taxon>
        <taxon>NPAAA clade</taxon>
        <taxon>Hologalegina</taxon>
        <taxon>IRL clade</taxon>
        <taxon>Fabeae</taxon>
        <taxon>Lathyrus</taxon>
    </lineage>
</organism>
<dbReference type="Gramene" id="Psat05G0588700-T1">
    <property type="protein sequence ID" value="KAI5410547.1"/>
    <property type="gene ID" value="KIW84_055887"/>
</dbReference>